<dbReference type="EMBL" id="MU268799">
    <property type="protein sequence ID" value="KAH7903709.1"/>
    <property type="molecule type" value="Genomic_DNA"/>
</dbReference>
<accession>A0ACB7ZSP4</accession>
<name>A0ACB7ZSP4_9AGAM</name>
<reference evidence="1" key="1">
    <citation type="journal article" date="2021" name="New Phytol.">
        <title>Evolutionary innovations through gain and loss of genes in the ectomycorrhizal Boletales.</title>
        <authorList>
            <person name="Wu G."/>
            <person name="Miyauchi S."/>
            <person name="Morin E."/>
            <person name="Kuo A."/>
            <person name="Drula E."/>
            <person name="Varga T."/>
            <person name="Kohler A."/>
            <person name="Feng B."/>
            <person name="Cao Y."/>
            <person name="Lipzen A."/>
            <person name="Daum C."/>
            <person name="Hundley H."/>
            <person name="Pangilinan J."/>
            <person name="Johnson J."/>
            <person name="Barry K."/>
            <person name="LaButti K."/>
            <person name="Ng V."/>
            <person name="Ahrendt S."/>
            <person name="Min B."/>
            <person name="Choi I.G."/>
            <person name="Park H."/>
            <person name="Plett J.M."/>
            <person name="Magnuson J."/>
            <person name="Spatafora J.W."/>
            <person name="Nagy L.G."/>
            <person name="Henrissat B."/>
            <person name="Grigoriev I.V."/>
            <person name="Yang Z.L."/>
            <person name="Xu J."/>
            <person name="Martin F.M."/>
        </authorList>
    </citation>
    <scope>NUCLEOTIDE SEQUENCE</scope>
    <source>
        <strain evidence="1">ATCC 28755</strain>
    </source>
</reference>
<proteinExistence type="predicted"/>
<sequence length="71" mass="7428">MTALGVGIALLVSVCLPASDISSHSQNVIRTLLSGSSTPVKYLGGIYCLHWYIGPGESKNPSRRARGVVAT</sequence>
<evidence type="ECO:0000313" key="2">
    <source>
        <dbReference type="Proteomes" id="UP000790377"/>
    </source>
</evidence>
<comment type="caution">
    <text evidence="1">The sequence shown here is derived from an EMBL/GenBank/DDBJ whole genome shotgun (WGS) entry which is preliminary data.</text>
</comment>
<keyword evidence="2" id="KW-1185">Reference proteome</keyword>
<dbReference type="Proteomes" id="UP000790377">
    <property type="component" value="Unassembled WGS sequence"/>
</dbReference>
<organism evidence="1 2">
    <name type="scientific">Hygrophoropsis aurantiaca</name>
    <dbReference type="NCBI Taxonomy" id="72124"/>
    <lineage>
        <taxon>Eukaryota</taxon>
        <taxon>Fungi</taxon>
        <taxon>Dikarya</taxon>
        <taxon>Basidiomycota</taxon>
        <taxon>Agaricomycotina</taxon>
        <taxon>Agaricomycetes</taxon>
        <taxon>Agaricomycetidae</taxon>
        <taxon>Boletales</taxon>
        <taxon>Coniophorineae</taxon>
        <taxon>Hygrophoropsidaceae</taxon>
        <taxon>Hygrophoropsis</taxon>
    </lineage>
</organism>
<evidence type="ECO:0000313" key="1">
    <source>
        <dbReference type="EMBL" id="KAH7903709.1"/>
    </source>
</evidence>
<gene>
    <name evidence="1" type="ORF">BJ138DRAFT_1167717</name>
</gene>
<protein>
    <submittedName>
        <fullName evidence="1">Uncharacterized protein</fullName>
    </submittedName>
</protein>